<sequence>MLIPAAETNPPAAAQAPALTHTPNHDDFSRQLSNRTWQPPDLSEWATPYYLTHAWSMYHATAWHHTRPDTRVTLHPEYLVTLYDPVYTSLAANNRLPRLEHGLVDLSDADQDAFLAELDGAIRAWNGDSNAKVGGASGVDWVAIAQTVVDRTGGTLAELHALLTLTDVPPAPDAAEVVSTARLVVFALLMPYIDHAALFAPGITTAERSSVLADVSKQCRVALTGHIDAPAYQLTPQERRLKHAVEGVLQRICGFSSRVLEEALDLLETSSTDQTAVRRKLAIAEWREGVKDLMGWLGWAMWERCPRMCGWDEQCYIPMWPLDSLDERDSERVPEPLVPRCIKREDFKQ</sequence>
<feature type="region of interest" description="Disordered" evidence="1">
    <location>
        <begin position="1"/>
        <end position="35"/>
    </location>
</feature>
<reference evidence="2 3" key="1">
    <citation type="journal article" date="2016" name="Mol. Biol. Evol.">
        <title>Comparative Genomics of Early-Diverging Mushroom-Forming Fungi Provides Insights into the Origins of Lignocellulose Decay Capabilities.</title>
        <authorList>
            <person name="Nagy L.G."/>
            <person name="Riley R."/>
            <person name="Tritt A."/>
            <person name="Adam C."/>
            <person name="Daum C."/>
            <person name="Floudas D."/>
            <person name="Sun H."/>
            <person name="Yadav J.S."/>
            <person name="Pangilinan J."/>
            <person name="Larsson K.H."/>
            <person name="Matsuura K."/>
            <person name="Barry K."/>
            <person name="Labutti K."/>
            <person name="Kuo R."/>
            <person name="Ohm R.A."/>
            <person name="Bhattacharya S.S."/>
            <person name="Shirouzu T."/>
            <person name="Yoshinaga Y."/>
            <person name="Martin F.M."/>
            <person name="Grigoriev I.V."/>
            <person name="Hibbett D.S."/>
        </authorList>
    </citation>
    <scope>NUCLEOTIDE SEQUENCE [LARGE SCALE GENOMIC DNA]</scope>
    <source>
        <strain evidence="2 3">CBS 109695</strain>
    </source>
</reference>
<dbReference type="PANTHER" id="PTHR35204:SF1">
    <property type="entry name" value="ENTEROTOXIN"/>
    <property type="match status" value="1"/>
</dbReference>
<organism evidence="2 3">
    <name type="scientific">Athelia psychrophila</name>
    <dbReference type="NCBI Taxonomy" id="1759441"/>
    <lineage>
        <taxon>Eukaryota</taxon>
        <taxon>Fungi</taxon>
        <taxon>Dikarya</taxon>
        <taxon>Basidiomycota</taxon>
        <taxon>Agaricomycotina</taxon>
        <taxon>Agaricomycetes</taxon>
        <taxon>Agaricomycetidae</taxon>
        <taxon>Atheliales</taxon>
        <taxon>Atheliaceae</taxon>
        <taxon>Athelia</taxon>
    </lineage>
</organism>
<dbReference type="AlphaFoldDB" id="A0A166T1J9"/>
<feature type="compositionally biased region" description="Low complexity" evidence="1">
    <location>
        <begin position="1"/>
        <end position="22"/>
    </location>
</feature>
<evidence type="ECO:0000313" key="3">
    <source>
        <dbReference type="Proteomes" id="UP000076532"/>
    </source>
</evidence>
<gene>
    <name evidence="2" type="ORF">FIBSPDRAFT_850790</name>
</gene>
<dbReference type="InterPro" id="IPR038921">
    <property type="entry name" value="YOR389W-like"/>
</dbReference>
<keyword evidence="3" id="KW-1185">Reference proteome</keyword>
<dbReference type="STRING" id="436010.A0A166T1J9"/>
<dbReference type="EMBL" id="KV417495">
    <property type="protein sequence ID" value="KZP30078.1"/>
    <property type="molecule type" value="Genomic_DNA"/>
</dbReference>
<dbReference type="Proteomes" id="UP000076532">
    <property type="component" value="Unassembled WGS sequence"/>
</dbReference>
<dbReference type="OrthoDB" id="10261782at2759"/>
<protein>
    <submittedName>
        <fullName evidence="2">Uncharacterized protein</fullName>
    </submittedName>
</protein>
<name>A0A166T1J9_9AGAM</name>
<dbReference type="PANTHER" id="PTHR35204">
    <property type="entry name" value="YALI0A21131P"/>
    <property type="match status" value="1"/>
</dbReference>
<evidence type="ECO:0000256" key="1">
    <source>
        <dbReference type="SAM" id="MobiDB-lite"/>
    </source>
</evidence>
<evidence type="ECO:0000313" key="2">
    <source>
        <dbReference type="EMBL" id="KZP30078.1"/>
    </source>
</evidence>
<proteinExistence type="predicted"/>
<accession>A0A166T1J9</accession>